<dbReference type="GeneID" id="36347772"/>
<accession>A0A2P4ZEN6</accession>
<proteinExistence type="predicted"/>
<evidence type="ECO:0000313" key="4">
    <source>
        <dbReference type="Proteomes" id="UP000054821"/>
    </source>
</evidence>
<evidence type="ECO:0000256" key="2">
    <source>
        <dbReference type="SAM" id="SignalP"/>
    </source>
</evidence>
<dbReference type="EMBL" id="JPDN02000035">
    <property type="protein sequence ID" value="PON22738.1"/>
    <property type="molecule type" value="Genomic_DNA"/>
</dbReference>
<feature type="region of interest" description="Disordered" evidence="1">
    <location>
        <begin position="56"/>
        <end position="98"/>
    </location>
</feature>
<comment type="caution">
    <text evidence="3">The sequence shown here is derived from an EMBL/GenBank/DDBJ whole genome shotgun (WGS) entry which is preliminary data.</text>
</comment>
<reference evidence="3 4" key="1">
    <citation type="journal article" date="2016" name="Genome Announc.">
        <title>Draft Whole-Genome Sequence of Trichoderma gamsii T6085, a Promising Biocontrol Agent of Fusarium Head Blight on Wheat.</title>
        <authorList>
            <person name="Baroncelli R."/>
            <person name="Zapparata A."/>
            <person name="Piaggeschi G."/>
            <person name="Sarrocco S."/>
            <person name="Vannacci G."/>
        </authorList>
    </citation>
    <scope>NUCLEOTIDE SEQUENCE [LARGE SCALE GENOMIC DNA]</scope>
    <source>
        <strain evidence="3 4">T6085</strain>
    </source>
</reference>
<keyword evidence="2" id="KW-0732">Signal</keyword>
<feature type="signal peptide" evidence="2">
    <location>
        <begin position="1"/>
        <end position="20"/>
    </location>
</feature>
<dbReference type="RefSeq" id="XP_024404932.1">
    <property type="nucleotide sequence ID" value="XM_024550324.1"/>
</dbReference>
<name>A0A2P4ZEN6_9HYPO</name>
<keyword evidence="4" id="KW-1185">Reference proteome</keyword>
<evidence type="ECO:0000256" key="1">
    <source>
        <dbReference type="SAM" id="MobiDB-lite"/>
    </source>
</evidence>
<gene>
    <name evidence="3" type="ORF">TGAM01_v208424</name>
</gene>
<organism evidence="3 4">
    <name type="scientific">Trichoderma gamsii</name>
    <dbReference type="NCBI Taxonomy" id="398673"/>
    <lineage>
        <taxon>Eukaryota</taxon>
        <taxon>Fungi</taxon>
        <taxon>Dikarya</taxon>
        <taxon>Ascomycota</taxon>
        <taxon>Pezizomycotina</taxon>
        <taxon>Sordariomycetes</taxon>
        <taxon>Hypocreomycetidae</taxon>
        <taxon>Hypocreales</taxon>
        <taxon>Hypocreaceae</taxon>
        <taxon>Trichoderma</taxon>
    </lineage>
</organism>
<dbReference type="Proteomes" id="UP000054821">
    <property type="component" value="Unassembled WGS sequence"/>
</dbReference>
<dbReference type="AlphaFoldDB" id="A0A2P4ZEN6"/>
<protein>
    <recommendedName>
        <fullName evidence="5">Secreted protein</fullName>
    </recommendedName>
</protein>
<sequence length="98" mass="10951">MQVILGIFTTTIILIHAGHSADPQHSRPWDVLIHGRWYIPLATDIHTSPCTSEVVSYKKRKKGPSHANAECEMSTKNNNPKMVSRLSGFPASRSRFPP</sequence>
<evidence type="ECO:0008006" key="5">
    <source>
        <dbReference type="Google" id="ProtNLM"/>
    </source>
</evidence>
<feature type="chain" id="PRO_5015171510" description="Secreted protein" evidence="2">
    <location>
        <begin position="21"/>
        <end position="98"/>
    </location>
</feature>
<evidence type="ECO:0000313" key="3">
    <source>
        <dbReference type="EMBL" id="PON22738.1"/>
    </source>
</evidence>